<proteinExistence type="predicted"/>
<sequence>MVEEGTASAVGVRSTTGGVQRGLTLWPIGAFSASAGRCVGKSPNRLWLFHRGKSRGREAADGWATVLASFRATLQLAAATTRRAGNLCGGSERFVQILVGSVTLRPVDDGRTGQGAAQPFEGEAPRLVVVEEGVDRRVACEKRKGAGKVDHGVEYGGVGGWRRLVLQCQVREQVEEALEEQRRVAVPVEGRDGFRGAAPLELRAAQLPASGIVAEADGEETPFADGVVDLAAQRSGHGGVDAALAQIADQRRVANLPDAEDPQRGVFARQGGREGLEGNFVCGSFAQAPDGFCHAAPFEAHDQLEERAPFAQPEVVPKPLVVADAEAGGTLLAQRREEHAVGGGFVVGLQPSAEEILPDADAI</sequence>
<reference evidence="1 2" key="1">
    <citation type="journal article" date="2016" name="Nat. Biotechnol.">
        <title>Measurement of bacterial replication rates in microbial communities.</title>
        <authorList>
            <person name="Brown C.T."/>
            <person name="Olm M.R."/>
            <person name="Thomas B.C."/>
            <person name="Banfield J.F."/>
        </authorList>
    </citation>
    <scope>NUCLEOTIDE SEQUENCE [LARGE SCALE GENOMIC DNA]</scope>
    <source>
        <strain evidence="1">42_262</strain>
    </source>
</reference>
<accession>A0A1Q6INB9</accession>
<organism evidence="1 2">
    <name type="scientific">Phocaeicola vulgatus</name>
    <name type="common">Bacteroides vulgatus</name>
    <dbReference type="NCBI Taxonomy" id="821"/>
    <lineage>
        <taxon>Bacteria</taxon>
        <taxon>Pseudomonadati</taxon>
        <taxon>Bacteroidota</taxon>
        <taxon>Bacteroidia</taxon>
        <taxon>Bacteroidales</taxon>
        <taxon>Bacteroidaceae</taxon>
        <taxon>Phocaeicola</taxon>
    </lineage>
</organism>
<dbReference type="EMBL" id="MNQV01000281">
    <property type="protein sequence ID" value="OKZ42325.1"/>
    <property type="molecule type" value="Genomic_DNA"/>
</dbReference>
<evidence type="ECO:0000313" key="1">
    <source>
        <dbReference type="EMBL" id="OKZ42325.1"/>
    </source>
</evidence>
<dbReference type="AlphaFoldDB" id="A0A1Q6INB9"/>
<evidence type="ECO:0000313" key="2">
    <source>
        <dbReference type="Proteomes" id="UP000186631"/>
    </source>
</evidence>
<dbReference type="Proteomes" id="UP000186631">
    <property type="component" value="Unassembled WGS sequence"/>
</dbReference>
<protein>
    <submittedName>
        <fullName evidence="1">Uncharacterized protein</fullName>
    </submittedName>
</protein>
<name>A0A1Q6INB9_PHOVU</name>
<gene>
    <name evidence="1" type="ORF">BHV80_19680</name>
</gene>
<comment type="caution">
    <text evidence="1">The sequence shown here is derived from an EMBL/GenBank/DDBJ whole genome shotgun (WGS) entry which is preliminary data.</text>
</comment>